<dbReference type="AlphaFoldDB" id="A0A0B6ZRH1"/>
<protein>
    <submittedName>
        <fullName evidence="2">Uncharacterized protein</fullName>
    </submittedName>
</protein>
<feature type="compositionally biased region" description="Basic and acidic residues" evidence="1">
    <location>
        <begin position="54"/>
        <end position="76"/>
    </location>
</feature>
<organism evidence="2">
    <name type="scientific">Arion vulgaris</name>
    <dbReference type="NCBI Taxonomy" id="1028688"/>
    <lineage>
        <taxon>Eukaryota</taxon>
        <taxon>Metazoa</taxon>
        <taxon>Spiralia</taxon>
        <taxon>Lophotrochozoa</taxon>
        <taxon>Mollusca</taxon>
        <taxon>Gastropoda</taxon>
        <taxon>Heterobranchia</taxon>
        <taxon>Euthyneura</taxon>
        <taxon>Panpulmonata</taxon>
        <taxon>Eupulmonata</taxon>
        <taxon>Stylommatophora</taxon>
        <taxon>Helicina</taxon>
        <taxon>Arionoidea</taxon>
        <taxon>Arionidae</taxon>
        <taxon>Arion</taxon>
    </lineage>
</organism>
<feature type="region of interest" description="Disordered" evidence="1">
    <location>
        <begin position="36"/>
        <end position="87"/>
    </location>
</feature>
<evidence type="ECO:0000256" key="1">
    <source>
        <dbReference type="SAM" id="MobiDB-lite"/>
    </source>
</evidence>
<feature type="compositionally biased region" description="Polar residues" evidence="1">
    <location>
        <begin position="39"/>
        <end position="49"/>
    </location>
</feature>
<reference evidence="2" key="1">
    <citation type="submission" date="2014-12" db="EMBL/GenBank/DDBJ databases">
        <title>Insight into the proteome of Arion vulgaris.</title>
        <authorList>
            <person name="Aradska J."/>
            <person name="Bulat T."/>
            <person name="Smidak R."/>
            <person name="Sarate P."/>
            <person name="Gangsoo J."/>
            <person name="Sialana F."/>
            <person name="Bilban M."/>
            <person name="Lubec G."/>
        </authorList>
    </citation>
    <scope>NUCLEOTIDE SEQUENCE</scope>
    <source>
        <tissue evidence="2">Skin</tissue>
    </source>
</reference>
<dbReference type="EMBL" id="HACG01024323">
    <property type="protein sequence ID" value="CEK71188.1"/>
    <property type="molecule type" value="Transcribed_RNA"/>
</dbReference>
<accession>A0A0B6ZRH1</accession>
<proteinExistence type="predicted"/>
<sequence length="87" mass="9806">RVVHVRRSGAKNRKRKILQDLVAETEGLPFRAYKRRSSSGDVNNTSLSPVSILDDPRTPDKADSFLADKLENREENTPSNTAKLSKR</sequence>
<gene>
    <name evidence="2" type="primary">ORF77293</name>
</gene>
<feature type="compositionally biased region" description="Polar residues" evidence="1">
    <location>
        <begin position="77"/>
        <end position="87"/>
    </location>
</feature>
<feature type="non-terminal residue" evidence="2">
    <location>
        <position position="87"/>
    </location>
</feature>
<evidence type="ECO:0000313" key="2">
    <source>
        <dbReference type="EMBL" id="CEK71188.1"/>
    </source>
</evidence>
<name>A0A0B6ZRH1_9EUPU</name>
<feature type="non-terminal residue" evidence="2">
    <location>
        <position position="1"/>
    </location>
</feature>